<dbReference type="GO" id="GO:0003677">
    <property type="term" value="F:DNA binding"/>
    <property type="evidence" value="ECO:0007669"/>
    <property type="project" value="InterPro"/>
</dbReference>
<feature type="domain" description="ParB-like N-terminal" evidence="3">
    <location>
        <begin position="14"/>
        <end position="104"/>
    </location>
</feature>
<proteinExistence type="inferred from homology"/>
<dbReference type="PANTHER" id="PTHR33375:SF1">
    <property type="entry name" value="CHROMOSOME-PARTITIONING PROTEIN PARB-RELATED"/>
    <property type="match status" value="1"/>
</dbReference>
<dbReference type="SMART" id="SM00470">
    <property type="entry name" value="ParB"/>
    <property type="match status" value="1"/>
</dbReference>
<evidence type="ECO:0000313" key="5">
    <source>
        <dbReference type="Proteomes" id="UP000185003"/>
    </source>
</evidence>
<dbReference type="InterPro" id="IPR004437">
    <property type="entry name" value="ParB/RepB/Spo0J"/>
</dbReference>
<comment type="similarity">
    <text evidence="1">Belongs to the ParB family.</text>
</comment>
<keyword evidence="2" id="KW-0159">Chromosome partition</keyword>
<evidence type="ECO:0000256" key="2">
    <source>
        <dbReference type="ARBA" id="ARBA00022829"/>
    </source>
</evidence>
<evidence type="ECO:0000256" key="1">
    <source>
        <dbReference type="ARBA" id="ARBA00006295"/>
    </source>
</evidence>
<organism evidence="4 5">
    <name type="scientific">Chitinophaga niabensis</name>
    <dbReference type="NCBI Taxonomy" id="536979"/>
    <lineage>
        <taxon>Bacteria</taxon>
        <taxon>Pseudomonadati</taxon>
        <taxon>Bacteroidota</taxon>
        <taxon>Chitinophagia</taxon>
        <taxon>Chitinophagales</taxon>
        <taxon>Chitinophagaceae</taxon>
        <taxon>Chitinophaga</taxon>
    </lineage>
</organism>
<accession>A0A1N6KBF8</accession>
<dbReference type="SUPFAM" id="SSF109709">
    <property type="entry name" value="KorB DNA-binding domain-like"/>
    <property type="match status" value="1"/>
</dbReference>
<dbReference type="EMBL" id="FSRA01000002">
    <property type="protein sequence ID" value="SIO53895.1"/>
    <property type="molecule type" value="Genomic_DNA"/>
</dbReference>
<dbReference type="InterPro" id="IPR050336">
    <property type="entry name" value="Chromosome_partition/occlusion"/>
</dbReference>
<reference evidence="4 5" key="1">
    <citation type="submission" date="2016-11" db="EMBL/GenBank/DDBJ databases">
        <authorList>
            <person name="Jaros S."/>
            <person name="Januszkiewicz K."/>
            <person name="Wedrychowicz H."/>
        </authorList>
    </citation>
    <scope>NUCLEOTIDE SEQUENCE [LARGE SCALE GENOMIC DNA]</scope>
    <source>
        <strain evidence="4 5">DSM 24787</strain>
    </source>
</reference>
<dbReference type="STRING" id="536979.SAMN04488055_5500"/>
<gene>
    <name evidence="4" type="ORF">SAMN04488055_5500</name>
</gene>
<dbReference type="CDD" id="cd16393">
    <property type="entry name" value="SPO0J_N"/>
    <property type="match status" value="1"/>
</dbReference>
<dbReference type="OrthoDB" id="9796891at2"/>
<dbReference type="Gene3D" id="3.90.1530.30">
    <property type="match status" value="1"/>
</dbReference>
<dbReference type="InterPro" id="IPR003115">
    <property type="entry name" value="ParB_N"/>
</dbReference>
<dbReference type="SUPFAM" id="SSF110849">
    <property type="entry name" value="ParB/Sulfiredoxin"/>
    <property type="match status" value="1"/>
</dbReference>
<dbReference type="NCBIfam" id="TIGR00180">
    <property type="entry name" value="parB_part"/>
    <property type="match status" value="1"/>
</dbReference>
<dbReference type="Pfam" id="PF02195">
    <property type="entry name" value="ParB_N"/>
    <property type="match status" value="1"/>
</dbReference>
<evidence type="ECO:0000313" key="4">
    <source>
        <dbReference type="EMBL" id="SIO53895.1"/>
    </source>
</evidence>
<keyword evidence="5" id="KW-1185">Reference proteome</keyword>
<dbReference type="PANTHER" id="PTHR33375">
    <property type="entry name" value="CHROMOSOME-PARTITIONING PROTEIN PARB-RELATED"/>
    <property type="match status" value="1"/>
</dbReference>
<sequence length="616" mass="70217">MENKSENIVNEKVGLIPVDQISRDPKQPRKTFDQQKLEELAATIKTNGMIQRMLLRPNPSGGYFIVCGERRHKAAIIIGLTEVPAEVRDIPDHLVREHQIMENLMREDVHPMEQAQGFLQMIQESQMNPDEIALRLGKTVYSIRRYLKLNDLTPNWQKFFLRNGISVSDALQLCSLPTEAQRDIYRTIVSKEAEKDDNISISISSSLLNKYKGDLINACFNIEDPALDPKKGSCIGCTFNSATSSLFPSEEKRPFCRNTVCFKNKVEIHLNIELEKAKADPNVVLVFSTYSTPDVVKKLKEEGHEVLKLGYGDDCYRVNAPEKPIWNVFIEARRSSKKAEKSLKIEFNKQLKQFDLENAKFEKSIKTALVKRAYVVCSNNDNDTGKYIFITLPEKNKKKTSKDVKAAISKGTASINDIDNQITNVLDREKSAKDRDKEKVHRRIIEAIKEDKNINILPKKENQFDSILLNFLLIEHLGWRFEKLEKIIKIPGLRSPKDINQFRTSLKLLSKQQISYIIKYIIMDKYQSHFSNTKGGFAIRLLAEGLGTIPIIDFENDQKSIAANRQLNVNKAVAILKENKAELIKNNKQNISKAVTAKIKKASAEKAKTATDQKRA</sequence>
<dbReference type="RefSeq" id="WP_074242724.1">
    <property type="nucleotide sequence ID" value="NZ_FSRA01000002.1"/>
</dbReference>
<dbReference type="InterPro" id="IPR041468">
    <property type="entry name" value="HTH_ParB/Spo0J"/>
</dbReference>
<dbReference type="Gene3D" id="1.10.10.2830">
    <property type="match status" value="1"/>
</dbReference>
<name>A0A1N6KBF8_9BACT</name>
<dbReference type="Pfam" id="PF17762">
    <property type="entry name" value="HTH_ParB"/>
    <property type="match status" value="1"/>
</dbReference>
<dbReference type="InterPro" id="IPR036086">
    <property type="entry name" value="ParB/Sulfiredoxin_sf"/>
</dbReference>
<protein>
    <submittedName>
        <fullName evidence="4">ParB/RepB/Spo0J family partition protein</fullName>
    </submittedName>
</protein>
<dbReference type="AlphaFoldDB" id="A0A1N6KBF8"/>
<dbReference type="GO" id="GO:0007059">
    <property type="term" value="P:chromosome segregation"/>
    <property type="evidence" value="ECO:0007669"/>
    <property type="project" value="UniProtKB-KW"/>
</dbReference>
<evidence type="ECO:0000259" key="3">
    <source>
        <dbReference type="SMART" id="SM00470"/>
    </source>
</evidence>
<dbReference type="Proteomes" id="UP000185003">
    <property type="component" value="Unassembled WGS sequence"/>
</dbReference>
<dbReference type="GO" id="GO:0005694">
    <property type="term" value="C:chromosome"/>
    <property type="evidence" value="ECO:0007669"/>
    <property type="project" value="TreeGrafter"/>
</dbReference>